<dbReference type="eggNOG" id="ENOG502SF5J">
    <property type="taxonomic scope" value="Eukaryota"/>
</dbReference>
<accession>Q4CX30</accession>
<dbReference type="Proteomes" id="UP000002296">
    <property type="component" value="Unassembled WGS sequence"/>
</dbReference>
<name>Q4CX30_TRYCC</name>
<dbReference type="InParanoid" id="Q4CX30"/>
<proteinExistence type="predicted"/>
<gene>
    <name evidence="2" type="ORF">Tc00.1047053506709.50</name>
</gene>
<sequence>LTIHSEVPYTEEEKTFLLEQLVALSQEQQERQHDDDDKWTRTTVPLLVSMLEKVLQLAADNYEDDSNNNNISNSAGTTTTAATNQKPKGGGATTLAAKPLSKMECFLEENDYIIEQMQQQQRPFFTLPRLLEILADPFIYNRDAAGKLRGGKLQAAVRRCVLVSYPLLTVQWPFTSEVNPA</sequence>
<dbReference type="AlphaFoldDB" id="Q4CX30"/>
<evidence type="ECO:0000313" key="2">
    <source>
        <dbReference type="EMBL" id="EAN84836.1"/>
    </source>
</evidence>
<dbReference type="EMBL" id="AAHK01001575">
    <property type="protein sequence ID" value="EAN84836.1"/>
    <property type="molecule type" value="Genomic_DNA"/>
</dbReference>
<evidence type="ECO:0000313" key="3">
    <source>
        <dbReference type="Proteomes" id="UP000002296"/>
    </source>
</evidence>
<dbReference type="GeneID" id="3536762"/>
<feature type="region of interest" description="Disordered" evidence="1">
    <location>
        <begin position="63"/>
        <end position="94"/>
    </location>
</feature>
<reference evidence="2 3" key="1">
    <citation type="journal article" date="2005" name="Science">
        <title>The genome sequence of Trypanosoma cruzi, etiologic agent of Chagas disease.</title>
        <authorList>
            <person name="El-Sayed N.M."/>
            <person name="Myler P.J."/>
            <person name="Bartholomeu D.C."/>
            <person name="Nilsson D."/>
            <person name="Aggarwal G."/>
            <person name="Tran A.N."/>
            <person name="Ghedin E."/>
            <person name="Worthey E.A."/>
            <person name="Delcher A.L."/>
            <person name="Blandin G."/>
            <person name="Westenberger S.J."/>
            <person name="Caler E."/>
            <person name="Cerqueira G.C."/>
            <person name="Branche C."/>
            <person name="Haas B."/>
            <person name="Anupama A."/>
            <person name="Arner E."/>
            <person name="Aslund L."/>
            <person name="Attipoe P."/>
            <person name="Bontempi E."/>
            <person name="Bringaud F."/>
            <person name="Burton P."/>
            <person name="Cadag E."/>
            <person name="Campbell D.A."/>
            <person name="Carrington M."/>
            <person name="Crabtree J."/>
            <person name="Darban H."/>
            <person name="da Silveira J.F."/>
            <person name="de Jong P."/>
            <person name="Edwards K."/>
            <person name="Englund P.T."/>
            <person name="Fazelina G."/>
            <person name="Feldblyum T."/>
            <person name="Ferella M."/>
            <person name="Frasch A.C."/>
            <person name="Gull K."/>
            <person name="Horn D."/>
            <person name="Hou L."/>
            <person name="Huang Y."/>
            <person name="Kindlund E."/>
            <person name="Klingbeil M."/>
            <person name="Kluge S."/>
            <person name="Koo H."/>
            <person name="Lacerda D."/>
            <person name="Levin M.J."/>
            <person name="Lorenzi H."/>
            <person name="Louie T."/>
            <person name="Machado C.R."/>
            <person name="McCulloch R."/>
            <person name="McKenna A."/>
            <person name="Mizuno Y."/>
            <person name="Mottram J.C."/>
            <person name="Nelson S."/>
            <person name="Ochaya S."/>
            <person name="Osoegawa K."/>
            <person name="Pai G."/>
            <person name="Parsons M."/>
            <person name="Pentony M."/>
            <person name="Pettersson U."/>
            <person name="Pop M."/>
            <person name="Ramirez J.L."/>
            <person name="Rinta J."/>
            <person name="Robertson L."/>
            <person name="Salzberg S.L."/>
            <person name="Sanchez D.O."/>
            <person name="Seyler A."/>
            <person name="Sharma R."/>
            <person name="Shetty J."/>
            <person name="Simpson A.J."/>
            <person name="Sisk E."/>
            <person name="Tammi M.T."/>
            <person name="Tarleton R."/>
            <person name="Teixeira S."/>
            <person name="Van Aken S."/>
            <person name="Vogt C."/>
            <person name="Ward P.N."/>
            <person name="Wickstead B."/>
            <person name="Wortman J."/>
            <person name="White O."/>
            <person name="Fraser C.M."/>
            <person name="Stuart K.D."/>
            <person name="Andersson B."/>
        </authorList>
    </citation>
    <scope>NUCLEOTIDE SEQUENCE [LARGE SCALE GENOMIC DNA]</scope>
    <source>
        <strain evidence="2 3">CL Brener</strain>
    </source>
</reference>
<organism evidence="2 3">
    <name type="scientific">Trypanosoma cruzi (strain CL Brener)</name>
    <dbReference type="NCBI Taxonomy" id="353153"/>
    <lineage>
        <taxon>Eukaryota</taxon>
        <taxon>Discoba</taxon>
        <taxon>Euglenozoa</taxon>
        <taxon>Kinetoplastea</taxon>
        <taxon>Metakinetoplastina</taxon>
        <taxon>Trypanosomatida</taxon>
        <taxon>Trypanosomatidae</taxon>
        <taxon>Trypanosoma</taxon>
        <taxon>Schizotrypanum</taxon>
    </lineage>
</organism>
<feature type="compositionally biased region" description="Low complexity" evidence="1">
    <location>
        <begin position="67"/>
        <end position="84"/>
    </location>
</feature>
<evidence type="ECO:0000256" key="1">
    <source>
        <dbReference type="SAM" id="MobiDB-lite"/>
    </source>
</evidence>
<feature type="non-terminal residue" evidence="2">
    <location>
        <position position="1"/>
    </location>
</feature>
<dbReference type="PaxDb" id="353153-Q4CX30"/>
<keyword evidence="3" id="KW-1185">Reference proteome</keyword>
<dbReference type="RefSeq" id="XP_806687.1">
    <property type="nucleotide sequence ID" value="XM_801594.1"/>
</dbReference>
<comment type="caution">
    <text evidence="2">The sequence shown here is derived from an EMBL/GenBank/DDBJ whole genome shotgun (WGS) entry which is preliminary data.</text>
</comment>
<protein>
    <submittedName>
        <fullName evidence="2">Uncharacterized protein</fullName>
    </submittedName>
</protein>
<dbReference type="KEGG" id="tcr:506709.50"/>